<feature type="chain" id="PRO_5046300432" description="DUF1771 domain-containing protein" evidence="2">
    <location>
        <begin position="21"/>
        <end position="195"/>
    </location>
</feature>
<reference evidence="3 4" key="1">
    <citation type="submission" date="2021-02" db="EMBL/GenBank/DDBJ databases">
        <title>Variation within the Batrachochytrium salamandrivorans European outbreak.</title>
        <authorList>
            <person name="Kelly M."/>
            <person name="Pasmans F."/>
            <person name="Shea T.P."/>
            <person name="Munoz J.F."/>
            <person name="Carranza S."/>
            <person name="Cuomo C.A."/>
            <person name="Martel A."/>
        </authorList>
    </citation>
    <scope>NUCLEOTIDE SEQUENCE [LARGE SCALE GENOMIC DNA]</scope>
    <source>
        <strain evidence="3 4">AMFP18/2</strain>
    </source>
</reference>
<keyword evidence="2" id="KW-0732">Signal</keyword>
<proteinExistence type="predicted"/>
<protein>
    <recommendedName>
        <fullName evidence="5">DUF1771 domain-containing protein</fullName>
    </recommendedName>
</protein>
<name>A0ABQ8F440_9FUNG</name>
<dbReference type="Proteomes" id="UP001648503">
    <property type="component" value="Unassembled WGS sequence"/>
</dbReference>
<evidence type="ECO:0000313" key="4">
    <source>
        <dbReference type="Proteomes" id="UP001648503"/>
    </source>
</evidence>
<comment type="caution">
    <text evidence="3">The sequence shown here is derived from an EMBL/GenBank/DDBJ whole genome shotgun (WGS) entry which is preliminary data.</text>
</comment>
<evidence type="ECO:0000313" key="3">
    <source>
        <dbReference type="EMBL" id="KAH6591858.1"/>
    </source>
</evidence>
<feature type="signal peptide" evidence="2">
    <location>
        <begin position="1"/>
        <end position="20"/>
    </location>
</feature>
<accession>A0ABQ8F440</accession>
<evidence type="ECO:0008006" key="5">
    <source>
        <dbReference type="Google" id="ProtNLM"/>
    </source>
</evidence>
<sequence>MKLTLFAMIAFLAVTASANAIPGDSDSSVSRLEKRMGDEPYEEADEGAKVYGDFFEYREHMEASYKQMQESEMAHSLEMEEKEVLQEHQDRLKEHNANNPDDPLEVEHGSVYNKIILGEQMDEVCERQSDTFDDMKAANLDMSGALDEMAKKDSDDEDDSILSATSPFIVYLGSMNRYQTFERKCLHIWELYKGL</sequence>
<keyword evidence="4" id="KW-1185">Reference proteome</keyword>
<gene>
    <name evidence="3" type="ORF">BASA50_008457</name>
</gene>
<evidence type="ECO:0000256" key="2">
    <source>
        <dbReference type="SAM" id="SignalP"/>
    </source>
</evidence>
<feature type="region of interest" description="Disordered" evidence="1">
    <location>
        <begin position="22"/>
        <end position="44"/>
    </location>
</feature>
<dbReference type="EMBL" id="JAFCIX010000395">
    <property type="protein sequence ID" value="KAH6591858.1"/>
    <property type="molecule type" value="Genomic_DNA"/>
</dbReference>
<evidence type="ECO:0000256" key="1">
    <source>
        <dbReference type="SAM" id="MobiDB-lite"/>
    </source>
</evidence>
<organism evidence="3 4">
    <name type="scientific">Batrachochytrium salamandrivorans</name>
    <dbReference type="NCBI Taxonomy" id="1357716"/>
    <lineage>
        <taxon>Eukaryota</taxon>
        <taxon>Fungi</taxon>
        <taxon>Fungi incertae sedis</taxon>
        <taxon>Chytridiomycota</taxon>
        <taxon>Chytridiomycota incertae sedis</taxon>
        <taxon>Chytridiomycetes</taxon>
        <taxon>Rhizophydiales</taxon>
        <taxon>Rhizophydiales incertae sedis</taxon>
        <taxon>Batrachochytrium</taxon>
    </lineage>
</organism>